<proteinExistence type="predicted"/>
<gene>
    <name evidence="16" type="ORF">D5H78_04270</name>
</gene>
<dbReference type="SMART" id="SM00388">
    <property type="entry name" value="HisKA"/>
    <property type="match status" value="1"/>
</dbReference>
<dbReference type="SMART" id="SM00387">
    <property type="entry name" value="HATPase_c"/>
    <property type="match status" value="1"/>
</dbReference>
<comment type="caution">
    <text evidence="16">The sequence shown here is derived from an EMBL/GenBank/DDBJ whole genome shotgun (WGS) entry which is preliminary data.</text>
</comment>
<evidence type="ECO:0000256" key="3">
    <source>
        <dbReference type="ARBA" id="ARBA00004236"/>
    </source>
</evidence>
<dbReference type="EMBL" id="QZEZ01000001">
    <property type="protein sequence ID" value="RJK98142.1"/>
    <property type="molecule type" value="Genomic_DNA"/>
</dbReference>
<evidence type="ECO:0000259" key="15">
    <source>
        <dbReference type="PROSITE" id="PS50885"/>
    </source>
</evidence>
<keyword evidence="17" id="KW-1185">Reference proteome</keyword>
<evidence type="ECO:0000256" key="9">
    <source>
        <dbReference type="ARBA" id="ARBA00022989"/>
    </source>
</evidence>
<dbReference type="SMART" id="SM00065">
    <property type="entry name" value="GAF"/>
    <property type="match status" value="1"/>
</dbReference>
<dbReference type="InterPro" id="IPR050736">
    <property type="entry name" value="Sensor_HK_Regulatory"/>
</dbReference>
<dbReference type="Gene3D" id="3.30.450.40">
    <property type="match status" value="1"/>
</dbReference>
<feature type="coiled-coil region" evidence="12">
    <location>
        <begin position="206"/>
        <end position="233"/>
    </location>
</feature>
<dbReference type="FunFam" id="1.10.287.130:FF:000001">
    <property type="entry name" value="Two-component sensor histidine kinase"/>
    <property type="match status" value="1"/>
</dbReference>
<dbReference type="InterPro" id="IPR036097">
    <property type="entry name" value="HisK_dim/P_sf"/>
</dbReference>
<accession>A0A3A3Z3Z6</accession>
<evidence type="ECO:0000256" key="10">
    <source>
        <dbReference type="ARBA" id="ARBA00023012"/>
    </source>
</evidence>
<evidence type="ECO:0000256" key="13">
    <source>
        <dbReference type="SAM" id="Phobius"/>
    </source>
</evidence>
<dbReference type="Pfam" id="PF02518">
    <property type="entry name" value="HATPase_c"/>
    <property type="match status" value="1"/>
</dbReference>
<evidence type="ECO:0000256" key="2">
    <source>
        <dbReference type="ARBA" id="ARBA00001968"/>
    </source>
</evidence>
<dbReference type="SUPFAM" id="SSF55874">
    <property type="entry name" value="ATPase domain of HSP90 chaperone/DNA topoisomerase II/histidine kinase"/>
    <property type="match status" value="1"/>
</dbReference>
<dbReference type="InterPro" id="IPR005467">
    <property type="entry name" value="His_kinase_dom"/>
</dbReference>
<comment type="subcellular location">
    <subcellularLocation>
        <location evidence="3">Cell membrane</location>
    </subcellularLocation>
</comment>
<dbReference type="Pfam" id="PF01590">
    <property type="entry name" value="GAF"/>
    <property type="match status" value="1"/>
</dbReference>
<dbReference type="SUPFAM" id="SSF55781">
    <property type="entry name" value="GAF domain-like"/>
    <property type="match status" value="1"/>
</dbReference>
<dbReference type="InterPro" id="IPR029016">
    <property type="entry name" value="GAF-like_dom_sf"/>
</dbReference>
<dbReference type="FunFam" id="3.30.565.10:FF:000006">
    <property type="entry name" value="Sensor histidine kinase WalK"/>
    <property type="match status" value="1"/>
</dbReference>
<dbReference type="InterPro" id="IPR003660">
    <property type="entry name" value="HAMP_dom"/>
</dbReference>
<evidence type="ECO:0000259" key="14">
    <source>
        <dbReference type="PROSITE" id="PS50109"/>
    </source>
</evidence>
<dbReference type="Proteomes" id="UP000265614">
    <property type="component" value="Unassembled WGS sequence"/>
</dbReference>
<dbReference type="RefSeq" id="WP_119949068.1">
    <property type="nucleotide sequence ID" value="NZ_QZEZ01000001.1"/>
</dbReference>
<feature type="domain" description="Histidine kinase" evidence="14">
    <location>
        <begin position="415"/>
        <end position="634"/>
    </location>
</feature>
<keyword evidence="8" id="KW-0418">Kinase</keyword>
<reference evidence="16 17" key="1">
    <citation type="submission" date="2018-09" db="EMBL/GenBank/DDBJ databases">
        <title>YIM 75000 draft genome.</title>
        <authorList>
            <person name="Tang S."/>
            <person name="Feng Y."/>
        </authorList>
    </citation>
    <scope>NUCLEOTIDE SEQUENCE [LARGE SCALE GENOMIC DNA]</scope>
    <source>
        <strain evidence="16 17">YIM 75000</strain>
    </source>
</reference>
<organism evidence="16 17">
    <name type="scientific">Vallicoccus soli</name>
    <dbReference type="NCBI Taxonomy" id="2339232"/>
    <lineage>
        <taxon>Bacteria</taxon>
        <taxon>Bacillati</taxon>
        <taxon>Actinomycetota</taxon>
        <taxon>Actinomycetes</taxon>
        <taxon>Motilibacterales</taxon>
        <taxon>Vallicoccaceae</taxon>
        <taxon>Vallicoccus</taxon>
    </lineage>
</organism>
<dbReference type="SUPFAM" id="SSF47384">
    <property type="entry name" value="Homodimeric domain of signal transducing histidine kinase"/>
    <property type="match status" value="1"/>
</dbReference>
<dbReference type="PRINTS" id="PR00344">
    <property type="entry name" value="BCTRLSENSOR"/>
</dbReference>
<evidence type="ECO:0000256" key="6">
    <source>
        <dbReference type="ARBA" id="ARBA00022679"/>
    </source>
</evidence>
<dbReference type="PANTHER" id="PTHR43711:SF1">
    <property type="entry name" value="HISTIDINE KINASE 1"/>
    <property type="match status" value="1"/>
</dbReference>
<comment type="cofactor">
    <cofactor evidence="2">
        <name>a divalent metal cation</name>
        <dbReference type="ChEBI" id="CHEBI:60240"/>
    </cofactor>
</comment>
<dbReference type="Pfam" id="PF05227">
    <property type="entry name" value="CHASE3"/>
    <property type="match status" value="1"/>
</dbReference>
<comment type="catalytic activity">
    <reaction evidence="1">
        <text>ATP + protein L-histidine = ADP + protein N-phospho-L-histidine.</text>
        <dbReference type="EC" id="2.7.13.3"/>
    </reaction>
</comment>
<feature type="domain" description="HAMP" evidence="15">
    <location>
        <begin position="172"/>
        <end position="225"/>
    </location>
</feature>
<dbReference type="PROSITE" id="PS50109">
    <property type="entry name" value="HIS_KIN"/>
    <property type="match status" value="1"/>
</dbReference>
<evidence type="ECO:0000256" key="4">
    <source>
        <dbReference type="ARBA" id="ARBA00012438"/>
    </source>
</evidence>
<evidence type="ECO:0000256" key="8">
    <source>
        <dbReference type="ARBA" id="ARBA00022777"/>
    </source>
</evidence>
<keyword evidence="7 13" id="KW-0812">Transmembrane</keyword>
<dbReference type="InterPro" id="IPR003661">
    <property type="entry name" value="HisK_dim/P_dom"/>
</dbReference>
<dbReference type="InterPro" id="IPR003594">
    <property type="entry name" value="HATPase_dom"/>
</dbReference>
<dbReference type="InterPro" id="IPR036890">
    <property type="entry name" value="HATPase_C_sf"/>
</dbReference>
<dbReference type="GO" id="GO:0000155">
    <property type="term" value="F:phosphorelay sensor kinase activity"/>
    <property type="evidence" value="ECO:0007669"/>
    <property type="project" value="InterPro"/>
</dbReference>
<dbReference type="Pfam" id="PF00512">
    <property type="entry name" value="HisKA"/>
    <property type="match status" value="1"/>
</dbReference>
<keyword evidence="6" id="KW-0808">Transferase</keyword>
<dbReference type="OrthoDB" id="9757990at2"/>
<evidence type="ECO:0000256" key="12">
    <source>
        <dbReference type="SAM" id="Coils"/>
    </source>
</evidence>
<evidence type="ECO:0000256" key="5">
    <source>
        <dbReference type="ARBA" id="ARBA00022553"/>
    </source>
</evidence>
<dbReference type="CDD" id="cd00075">
    <property type="entry name" value="HATPase"/>
    <property type="match status" value="1"/>
</dbReference>
<evidence type="ECO:0000313" key="17">
    <source>
        <dbReference type="Proteomes" id="UP000265614"/>
    </source>
</evidence>
<keyword evidence="12" id="KW-0175">Coiled coil</keyword>
<dbReference type="InterPro" id="IPR007891">
    <property type="entry name" value="CHASE3"/>
</dbReference>
<keyword evidence="11 13" id="KW-0472">Membrane</keyword>
<dbReference type="InterPro" id="IPR003018">
    <property type="entry name" value="GAF"/>
</dbReference>
<keyword evidence="9 13" id="KW-1133">Transmembrane helix</keyword>
<dbReference type="Gene3D" id="6.10.340.10">
    <property type="match status" value="1"/>
</dbReference>
<dbReference type="PROSITE" id="PS50885">
    <property type="entry name" value="HAMP"/>
    <property type="match status" value="1"/>
</dbReference>
<dbReference type="EC" id="2.7.13.3" evidence="4"/>
<feature type="transmembrane region" description="Helical" evidence="13">
    <location>
        <begin position="147"/>
        <end position="167"/>
    </location>
</feature>
<keyword evidence="10" id="KW-0902">Two-component regulatory system</keyword>
<dbReference type="InterPro" id="IPR004358">
    <property type="entry name" value="Sig_transdc_His_kin-like_C"/>
</dbReference>
<dbReference type="CDD" id="cd00082">
    <property type="entry name" value="HisKA"/>
    <property type="match status" value="1"/>
</dbReference>
<evidence type="ECO:0000256" key="7">
    <source>
        <dbReference type="ARBA" id="ARBA00022692"/>
    </source>
</evidence>
<protein>
    <recommendedName>
        <fullName evidence="4">histidine kinase</fullName>
        <ecNumber evidence="4">2.7.13.3</ecNumber>
    </recommendedName>
</protein>
<dbReference type="PANTHER" id="PTHR43711">
    <property type="entry name" value="TWO-COMPONENT HISTIDINE KINASE"/>
    <property type="match status" value="1"/>
</dbReference>
<evidence type="ECO:0000256" key="11">
    <source>
        <dbReference type="ARBA" id="ARBA00023136"/>
    </source>
</evidence>
<evidence type="ECO:0000313" key="16">
    <source>
        <dbReference type="EMBL" id="RJK98142.1"/>
    </source>
</evidence>
<keyword evidence="5" id="KW-0597">Phosphoprotein</keyword>
<dbReference type="AlphaFoldDB" id="A0A3A3Z3Z6"/>
<evidence type="ECO:0000256" key="1">
    <source>
        <dbReference type="ARBA" id="ARBA00000085"/>
    </source>
</evidence>
<dbReference type="Gene3D" id="1.10.287.130">
    <property type="match status" value="1"/>
</dbReference>
<name>A0A3A3Z3Z6_9ACTN</name>
<dbReference type="GO" id="GO:0005509">
    <property type="term" value="F:calcium ion binding"/>
    <property type="evidence" value="ECO:0007669"/>
    <property type="project" value="UniProtKB-ARBA"/>
</dbReference>
<dbReference type="GO" id="GO:0005886">
    <property type="term" value="C:plasma membrane"/>
    <property type="evidence" value="ECO:0007669"/>
    <property type="project" value="UniProtKB-SubCell"/>
</dbReference>
<dbReference type="Gene3D" id="3.30.565.10">
    <property type="entry name" value="Histidine kinase-like ATPase, C-terminal domain"/>
    <property type="match status" value="1"/>
</dbReference>
<sequence length="653" mass="68180">MLTERSRDRAARADLVRASTTAMLLAVVDMETGVRGYRLARDREFLEPYERGREAFAAAARDARGRAGDPSERALVDEQVRLEQEWRRTYGDVVAALAPAQVDVDEGATRRNKALVDAFRDVNGRLDARLTATALDAEEAEEAVRRLAVALVLGALAVALAGMLVVARQARTALVAPLVALAGVVQRLAAGEGTARTGRATGPREVRAVAGAVDALAEEAERLRAEAAETERLRGVAHALGRRLRDETVPERVLEEAVALLGEALGADAALVRLLDGAALAPAAAAWPPGPPGPGDPVPAPWLAPLHEDGAALAVPDAAHPDGDAARAALAAVAGTGATALLAVPLGSGEEALGALLLVTTGGPRAWHRREVEAALLVAADVGRALVRARLYRDQQDLVERLQELDRTKTDFLSTVSHELRTPLTSISGYLELLRDGDAGPLGDEQAAMLDVLERNARRLRLLIEDLLTLSRIEARAYSSERVPVAVEDLVAHAAATVRPAAQTGGVELEPAAVPPGALVLGDAGQLERVLLNLLSNAVKFTPAGGRVALRCAVADGRVRLEVEDTGIGIPAAEQDRLFTRFFRASNATAAAVQGTGLGLTIVRSIVEQHGGALEVASEQGRGTRVVVDLPGAGGGTGGAPVALSPTVVPLAH</sequence>